<evidence type="ECO:0000256" key="1">
    <source>
        <dbReference type="ARBA" id="ARBA00001974"/>
    </source>
</evidence>
<dbReference type="AlphaFoldDB" id="A0A6C0HG05"/>
<keyword evidence="3" id="KW-0285">Flavoprotein</keyword>
<evidence type="ECO:0000256" key="2">
    <source>
        <dbReference type="ARBA" id="ARBA00012512"/>
    </source>
</evidence>
<sequence>MSLQREDWGPKFWFILHTLAECSGSVSHPILANDEADNWTILLKIQAFVMPCALCKQHYLTWKMNHPLPDLRLVKGSERKSILSLWLWNCHNSVNQQNQKEIFTQELLQTTYTRQSIKQTLQEIVIMLKNALERSLLKSEDIKRWKTSFVHLQMLYGL</sequence>
<reference evidence="8" key="1">
    <citation type="journal article" date="2020" name="Nature">
        <title>Giant virus diversity and host interactions through global metagenomics.</title>
        <authorList>
            <person name="Schulz F."/>
            <person name="Roux S."/>
            <person name="Paez-Espino D."/>
            <person name="Jungbluth S."/>
            <person name="Walsh D.A."/>
            <person name="Denef V.J."/>
            <person name="McMahon K.D."/>
            <person name="Konstantinidis K.T."/>
            <person name="Eloe-Fadrosh E.A."/>
            <person name="Kyrpides N.C."/>
            <person name="Woyke T."/>
        </authorList>
    </citation>
    <scope>NUCLEOTIDE SEQUENCE</scope>
    <source>
        <strain evidence="8">GVMAG-M-3300023179-97</strain>
    </source>
</reference>
<dbReference type="InterPro" id="IPR036774">
    <property type="entry name" value="ERV/ALR_sulphydryl_oxid_sf"/>
</dbReference>
<keyword evidence="6" id="KW-1015">Disulfide bond</keyword>
<dbReference type="GO" id="GO:0016972">
    <property type="term" value="F:thiol oxidase activity"/>
    <property type="evidence" value="ECO:0007669"/>
    <property type="project" value="UniProtKB-EC"/>
</dbReference>
<feature type="domain" description="ERV/ALR sulfhydryl oxidase" evidence="7">
    <location>
        <begin position="1"/>
        <end position="112"/>
    </location>
</feature>
<dbReference type="EMBL" id="MN739945">
    <property type="protein sequence ID" value="QHT79066.1"/>
    <property type="molecule type" value="Genomic_DNA"/>
</dbReference>
<dbReference type="SUPFAM" id="SSF69000">
    <property type="entry name" value="FAD-dependent thiol oxidase"/>
    <property type="match status" value="1"/>
</dbReference>
<organism evidence="8">
    <name type="scientific">viral metagenome</name>
    <dbReference type="NCBI Taxonomy" id="1070528"/>
    <lineage>
        <taxon>unclassified sequences</taxon>
        <taxon>metagenomes</taxon>
        <taxon>organismal metagenomes</taxon>
    </lineage>
</organism>
<evidence type="ECO:0000259" key="7">
    <source>
        <dbReference type="PROSITE" id="PS51324"/>
    </source>
</evidence>
<protein>
    <recommendedName>
        <fullName evidence="2">thiol oxidase</fullName>
        <ecNumber evidence="2">1.8.3.2</ecNumber>
    </recommendedName>
</protein>
<accession>A0A6C0HG05</accession>
<dbReference type="InterPro" id="IPR017905">
    <property type="entry name" value="ERV/ALR_sulphydryl_oxidase"/>
</dbReference>
<dbReference type="PROSITE" id="PS51324">
    <property type="entry name" value="ERV_ALR"/>
    <property type="match status" value="1"/>
</dbReference>
<keyword evidence="4" id="KW-0274">FAD</keyword>
<evidence type="ECO:0000256" key="5">
    <source>
        <dbReference type="ARBA" id="ARBA00023002"/>
    </source>
</evidence>
<comment type="cofactor">
    <cofactor evidence="1">
        <name>FAD</name>
        <dbReference type="ChEBI" id="CHEBI:57692"/>
    </cofactor>
</comment>
<dbReference type="Gene3D" id="1.20.120.310">
    <property type="entry name" value="ERV/ALR sulfhydryl oxidase domain"/>
    <property type="match status" value="1"/>
</dbReference>
<evidence type="ECO:0000256" key="3">
    <source>
        <dbReference type="ARBA" id="ARBA00022630"/>
    </source>
</evidence>
<dbReference type="Pfam" id="PF04777">
    <property type="entry name" value="Evr1_Alr"/>
    <property type="match status" value="1"/>
</dbReference>
<keyword evidence="5" id="KW-0560">Oxidoreductase</keyword>
<evidence type="ECO:0000256" key="4">
    <source>
        <dbReference type="ARBA" id="ARBA00022827"/>
    </source>
</evidence>
<evidence type="ECO:0000256" key="6">
    <source>
        <dbReference type="ARBA" id="ARBA00023157"/>
    </source>
</evidence>
<dbReference type="EC" id="1.8.3.2" evidence="2"/>
<proteinExistence type="predicted"/>
<evidence type="ECO:0000313" key="8">
    <source>
        <dbReference type="EMBL" id="QHT79066.1"/>
    </source>
</evidence>
<name>A0A6C0HG05_9ZZZZ</name>